<comment type="caution">
    <text evidence="2">The sequence shown here is derived from an EMBL/GenBank/DDBJ whole genome shotgun (WGS) entry which is preliminary data.</text>
</comment>
<evidence type="ECO:0000259" key="1">
    <source>
        <dbReference type="PROSITE" id="PS51340"/>
    </source>
</evidence>
<dbReference type="PANTHER" id="PTHR14237:SF19">
    <property type="entry name" value="MITOCHONDRIAL AMIDOXIME REDUCING COMPONENT 1"/>
    <property type="match status" value="1"/>
</dbReference>
<dbReference type="Proteomes" id="UP001445076">
    <property type="component" value="Unassembled WGS sequence"/>
</dbReference>
<keyword evidence="3" id="KW-1185">Reference proteome</keyword>
<dbReference type="PANTHER" id="PTHR14237">
    <property type="entry name" value="MOLYBDOPTERIN COFACTOR SULFURASE MOSC"/>
    <property type="match status" value="1"/>
</dbReference>
<accession>A0AAW0VTH5</accession>
<dbReference type="GO" id="GO:0030170">
    <property type="term" value="F:pyridoxal phosphate binding"/>
    <property type="evidence" value="ECO:0007669"/>
    <property type="project" value="InterPro"/>
</dbReference>
<evidence type="ECO:0000313" key="3">
    <source>
        <dbReference type="Proteomes" id="UP001445076"/>
    </source>
</evidence>
<dbReference type="InterPro" id="IPR011037">
    <property type="entry name" value="Pyrv_Knase-like_insert_dom_sf"/>
</dbReference>
<dbReference type="Pfam" id="PF03473">
    <property type="entry name" value="MOSC"/>
    <property type="match status" value="1"/>
</dbReference>
<reference evidence="2 3" key="1">
    <citation type="journal article" date="2024" name="BMC Genomics">
        <title>Genome assembly of redclaw crayfish (Cherax quadricarinatus) provides insights into its immune adaptation and hypoxia tolerance.</title>
        <authorList>
            <person name="Liu Z."/>
            <person name="Zheng J."/>
            <person name="Li H."/>
            <person name="Fang K."/>
            <person name="Wang S."/>
            <person name="He J."/>
            <person name="Zhou D."/>
            <person name="Weng S."/>
            <person name="Chi M."/>
            <person name="Gu Z."/>
            <person name="He J."/>
            <person name="Li F."/>
            <person name="Wang M."/>
        </authorList>
    </citation>
    <scope>NUCLEOTIDE SEQUENCE [LARGE SCALE GENOMIC DNA]</scope>
    <source>
        <strain evidence="2">ZL_2023a</strain>
    </source>
</reference>
<dbReference type="InterPro" id="IPR005302">
    <property type="entry name" value="MoCF_Sase_C"/>
</dbReference>
<name>A0AAW0VTH5_CHEQU</name>
<dbReference type="SUPFAM" id="SSF50800">
    <property type="entry name" value="PK beta-barrel domain-like"/>
    <property type="match status" value="1"/>
</dbReference>
<dbReference type="GO" id="GO:0003824">
    <property type="term" value="F:catalytic activity"/>
    <property type="evidence" value="ECO:0007669"/>
    <property type="project" value="InterPro"/>
</dbReference>
<dbReference type="AlphaFoldDB" id="A0AAW0VTH5"/>
<sequence>DVKGVDCGGDVAEFLTRVVSQGKTKLRLLYRGDVGKNRSARRYKYYNFPKIRNTDTMYYAEGCSYVVGTETSLQDLNSRLSEPVSMSRFRGNIVVKGSTPSDEDDWAYVKIGQVVLRKVKPCQRCLLTTVDPDKGEKHSQMEPLNTLRTFRLLKEPATLAKLWSASPVFGISMAIDVTGPVAVGDKVLVARTSKNPALTVF</sequence>
<organism evidence="2 3">
    <name type="scientific">Cherax quadricarinatus</name>
    <name type="common">Australian red claw crayfish</name>
    <dbReference type="NCBI Taxonomy" id="27406"/>
    <lineage>
        <taxon>Eukaryota</taxon>
        <taxon>Metazoa</taxon>
        <taxon>Ecdysozoa</taxon>
        <taxon>Arthropoda</taxon>
        <taxon>Crustacea</taxon>
        <taxon>Multicrustacea</taxon>
        <taxon>Malacostraca</taxon>
        <taxon>Eumalacostraca</taxon>
        <taxon>Eucarida</taxon>
        <taxon>Decapoda</taxon>
        <taxon>Pleocyemata</taxon>
        <taxon>Astacidea</taxon>
        <taxon>Parastacoidea</taxon>
        <taxon>Parastacidae</taxon>
        <taxon>Cherax</taxon>
    </lineage>
</organism>
<dbReference type="EMBL" id="JARKIK010001330">
    <property type="protein sequence ID" value="KAK8719781.1"/>
    <property type="molecule type" value="Genomic_DNA"/>
</dbReference>
<feature type="domain" description="MOSC" evidence="1">
    <location>
        <begin position="38"/>
        <end position="190"/>
    </location>
</feature>
<protein>
    <recommendedName>
        <fullName evidence="1">MOSC domain-containing protein</fullName>
    </recommendedName>
</protein>
<feature type="non-terminal residue" evidence="2">
    <location>
        <position position="1"/>
    </location>
</feature>
<proteinExistence type="predicted"/>
<gene>
    <name evidence="2" type="ORF">OTU49_013781</name>
</gene>
<evidence type="ECO:0000313" key="2">
    <source>
        <dbReference type="EMBL" id="KAK8719781.1"/>
    </source>
</evidence>
<dbReference type="GO" id="GO:0030151">
    <property type="term" value="F:molybdenum ion binding"/>
    <property type="evidence" value="ECO:0007669"/>
    <property type="project" value="InterPro"/>
</dbReference>
<dbReference type="PROSITE" id="PS51340">
    <property type="entry name" value="MOSC"/>
    <property type="match status" value="1"/>
</dbReference>